<feature type="region of interest" description="Disordered" evidence="1">
    <location>
        <begin position="231"/>
        <end position="308"/>
    </location>
</feature>
<keyword evidence="3" id="KW-1185">Reference proteome</keyword>
<dbReference type="Proteomes" id="UP000601435">
    <property type="component" value="Unassembled WGS sequence"/>
</dbReference>
<accession>A0A812VZV9</accession>
<organism evidence="2 3">
    <name type="scientific">Symbiodinium necroappetens</name>
    <dbReference type="NCBI Taxonomy" id="1628268"/>
    <lineage>
        <taxon>Eukaryota</taxon>
        <taxon>Sar</taxon>
        <taxon>Alveolata</taxon>
        <taxon>Dinophyceae</taxon>
        <taxon>Suessiales</taxon>
        <taxon>Symbiodiniaceae</taxon>
        <taxon>Symbiodinium</taxon>
    </lineage>
</organism>
<comment type="caution">
    <text evidence="2">The sequence shown here is derived from an EMBL/GenBank/DDBJ whole genome shotgun (WGS) entry which is preliminary data.</text>
</comment>
<gene>
    <name evidence="2" type="ORF">SNEC2469_LOCUS18385</name>
</gene>
<reference evidence="2" key="1">
    <citation type="submission" date="2021-02" db="EMBL/GenBank/DDBJ databases">
        <authorList>
            <person name="Dougan E. K."/>
            <person name="Rhodes N."/>
            <person name="Thang M."/>
            <person name="Chan C."/>
        </authorList>
    </citation>
    <scope>NUCLEOTIDE SEQUENCE</scope>
</reference>
<evidence type="ECO:0000313" key="2">
    <source>
        <dbReference type="EMBL" id="CAE7650191.1"/>
    </source>
</evidence>
<feature type="compositionally biased region" description="Basic and acidic residues" evidence="1">
    <location>
        <begin position="244"/>
        <end position="256"/>
    </location>
</feature>
<dbReference type="EMBL" id="CAJNJA010030908">
    <property type="protein sequence ID" value="CAE7650191.1"/>
    <property type="molecule type" value="Genomic_DNA"/>
</dbReference>
<evidence type="ECO:0000256" key="1">
    <source>
        <dbReference type="SAM" id="MobiDB-lite"/>
    </source>
</evidence>
<proteinExistence type="predicted"/>
<feature type="compositionally biased region" description="Basic and acidic residues" evidence="1">
    <location>
        <begin position="292"/>
        <end position="301"/>
    </location>
</feature>
<feature type="compositionally biased region" description="Gly residues" evidence="1">
    <location>
        <begin position="274"/>
        <end position="288"/>
    </location>
</feature>
<dbReference type="AlphaFoldDB" id="A0A812VZV9"/>
<name>A0A812VZV9_9DINO</name>
<sequence length="460" mass="50659">MAEPDLFPYKKWNATHRALENIPDRAPLTLKEVLTLLNEAIILVTQEAVLVNYHANRRLQEEMAGPTVMCDGGTLGGADGFRFVFDSAGAPTVTAVLFAQLEVTRKGVAWTGTGFVAGSADNMPAPPAAAGDLAAHLKCQQPDGEKPILIEIVDSHDEVRMETVEGHQRYFVQGALDERRAATLFADDSHFAWTINSMIVKSADPDAKAWFRAKLDALESVVVQAHVPAPEADDYSTGVPCPDCGRRCSSGEKEKETEEDDENRRKWPKPSLKGGKGAQHGGWSSGWGGHKRQWEAHRDSSSSDQMPQLDRATQDLLGGMVRVVLRQTADNWQNQFSQDTVKSPLRLVLFMTMLQLLKTKGPNALSPAWVYHSWDPSAKKQIVSEAPPLAHAEALRQVDLLLHHAPQDGALKNFKTARRMSAKDSYAAEEPQLIKQLKESYMGTAFCDWAKSSAPWNSDA</sequence>
<protein>
    <submittedName>
        <fullName evidence="2">Uncharacterized protein</fullName>
    </submittedName>
</protein>
<evidence type="ECO:0000313" key="3">
    <source>
        <dbReference type="Proteomes" id="UP000601435"/>
    </source>
</evidence>
<dbReference type="OrthoDB" id="10285906at2759"/>